<protein>
    <recommendedName>
        <fullName evidence="4">Flagellar assembly protein H</fullName>
    </recommendedName>
</protein>
<name>A0A9D1YV68_9FIRM</name>
<reference evidence="2" key="1">
    <citation type="journal article" date="2021" name="PeerJ">
        <title>Extensive microbial diversity within the chicken gut microbiome revealed by metagenomics and culture.</title>
        <authorList>
            <person name="Gilroy R."/>
            <person name="Ravi A."/>
            <person name="Getino M."/>
            <person name="Pursley I."/>
            <person name="Horton D.L."/>
            <person name="Alikhan N.F."/>
            <person name="Baker D."/>
            <person name="Gharbi K."/>
            <person name="Hall N."/>
            <person name="Watson M."/>
            <person name="Adriaenssens E.M."/>
            <person name="Foster-Nyarko E."/>
            <person name="Jarju S."/>
            <person name="Secka A."/>
            <person name="Antonio M."/>
            <person name="Oren A."/>
            <person name="Chaudhuri R.R."/>
            <person name="La Ragione R."/>
            <person name="Hildebrand F."/>
            <person name="Pallen M.J."/>
        </authorList>
    </citation>
    <scope>NUCLEOTIDE SEQUENCE</scope>
    <source>
        <strain evidence="2">ChiSxjej3B15-24422</strain>
    </source>
</reference>
<accession>A0A9D1YV68</accession>
<feature type="region of interest" description="Disordered" evidence="1">
    <location>
        <begin position="17"/>
        <end position="46"/>
    </location>
</feature>
<organism evidence="2 3">
    <name type="scientific">Candidatus Eisenbergiella pullistercoris</name>
    <dbReference type="NCBI Taxonomy" id="2838555"/>
    <lineage>
        <taxon>Bacteria</taxon>
        <taxon>Bacillati</taxon>
        <taxon>Bacillota</taxon>
        <taxon>Clostridia</taxon>
        <taxon>Lachnospirales</taxon>
        <taxon>Lachnospiraceae</taxon>
        <taxon>Eisenbergiella</taxon>
    </lineage>
</organism>
<proteinExistence type="predicted"/>
<sequence>MSIFEYNEEEELKKLGRAEYRKGKMDGRAEGKEEGRAEGEAEGRMKGKAESVLLALEMKGSVPEQLRTRILAETDGPVLEEWLKAAIETDTIEGFREKNGLKENG</sequence>
<evidence type="ECO:0000256" key="1">
    <source>
        <dbReference type="SAM" id="MobiDB-lite"/>
    </source>
</evidence>
<evidence type="ECO:0000313" key="3">
    <source>
        <dbReference type="Proteomes" id="UP000824007"/>
    </source>
</evidence>
<evidence type="ECO:0000313" key="2">
    <source>
        <dbReference type="EMBL" id="HIY61757.1"/>
    </source>
</evidence>
<gene>
    <name evidence="2" type="ORF">H9831_13970</name>
</gene>
<dbReference type="Proteomes" id="UP000824007">
    <property type="component" value="Unassembled WGS sequence"/>
</dbReference>
<reference evidence="2" key="2">
    <citation type="submission" date="2021-04" db="EMBL/GenBank/DDBJ databases">
        <authorList>
            <person name="Gilroy R."/>
        </authorList>
    </citation>
    <scope>NUCLEOTIDE SEQUENCE</scope>
    <source>
        <strain evidence="2">ChiSxjej3B15-24422</strain>
    </source>
</reference>
<evidence type="ECO:0008006" key="4">
    <source>
        <dbReference type="Google" id="ProtNLM"/>
    </source>
</evidence>
<dbReference type="AlphaFoldDB" id="A0A9D1YV68"/>
<dbReference type="EMBL" id="DXDD01000171">
    <property type="protein sequence ID" value="HIY61757.1"/>
    <property type="molecule type" value="Genomic_DNA"/>
</dbReference>
<comment type="caution">
    <text evidence="2">The sequence shown here is derived from an EMBL/GenBank/DDBJ whole genome shotgun (WGS) entry which is preliminary data.</text>
</comment>